<evidence type="ECO:0000256" key="2">
    <source>
        <dbReference type="ARBA" id="ARBA00022692"/>
    </source>
</evidence>
<evidence type="ECO:0000313" key="7">
    <source>
        <dbReference type="Proteomes" id="UP001348149"/>
    </source>
</evidence>
<dbReference type="PANTHER" id="PTHR37955:SF1">
    <property type="entry name" value="DEP DOMAIN-CONTAINING PROTEIN"/>
    <property type="match status" value="1"/>
</dbReference>
<sequence>MTDTPMPEAVHNRLEHFPITFFASVMGLAGLTLALHVAEGALKFPPLLTHIALAASVIDFVVISLFYIAKAVKYPGAVKAEWNHPVRLAFFPAISISVLLIATAMRPVSMDAARVLWIIGTALQGTLALAVISNWIGHRKFQHPHISPAWFIPAVGNVVVPVAGVSLGFPEISWLFFAAGVLFWMILLTLVINRLIFHDPLPWRLVPTLMILIAPPAVAFLSWLQLNGGQIDGTARFLYYTTLVFAAIVLIEARAFAKLSFAMSWWALSFPVAALTISSFRFAGLTHLPAIRTIGIIGLALLLVIVLGLIVRTFMAIARGQVCQPE</sequence>
<comment type="subcellular location">
    <subcellularLocation>
        <location evidence="1">Membrane</location>
        <topology evidence="1">Multi-pass membrane protein</topology>
    </subcellularLocation>
</comment>
<accession>A0ABU6HHZ5</accession>
<dbReference type="CDD" id="cd09323">
    <property type="entry name" value="TDT_SLAC1_like"/>
    <property type="match status" value="1"/>
</dbReference>
<organism evidence="6 7">
    <name type="scientific">Mesobacterium hydrothermale</name>
    <dbReference type="NCBI Taxonomy" id="3111907"/>
    <lineage>
        <taxon>Bacteria</taxon>
        <taxon>Pseudomonadati</taxon>
        <taxon>Pseudomonadota</taxon>
        <taxon>Alphaproteobacteria</taxon>
        <taxon>Rhodobacterales</taxon>
        <taxon>Roseobacteraceae</taxon>
        <taxon>Mesobacterium</taxon>
    </lineage>
</organism>
<feature type="transmembrane region" description="Helical" evidence="5">
    <location>
        <begin position="149"/>
        <end position="168"/>
    </location>
</feature>
<dbReference type="EMBL" id="JAYLLH010000005">
    <property type="protein sequence ID" value="MEC3860765.1"/>
    <property type="molecule type" value="Genomic_DNA"/>
</dbReference>
<gene>
    <name evidence="6" type="ORF">VK792_05670</name>
</gene>
<keyword evidence="7" id="KW-1185">Reference proteome</keyword>
<dbReference type="RefSeq" id="WP_326296388.1">
    <property type="nucleotide sequence ID" value="NZ_JAYLLH010000005.1"/>
</dbReference>
<evidence type="ECO:0000256" key="5">
    <source>
        <dbReference type="SAM" id="Phobius"/>
    </source>
</evidence>
<keyword evidence="4 5" id="KW-0472">Membrane</keyword>
<evidence type="ECO:0000256" key="4">
    <source>
        <dbReference type="ARBA" id="ARBA00023136"/>
    </source>
</evidence>
<feature type="transmembrane region" description="Helical" evidence="5">
    <location>
        <begin position="88"/>
        <end position="109"/>
    </location>
</feature>
<comment type="caution">
    <text evidence="6">The sequence shown here is derived from an EMBL/GenBank/DDBJ whole genome shotgun (WGS) entry which is preliminary data.</text>
</comment>
<feature type="transmembrane region" description="Helical" evidence="5">
    <location>
        <begin position="290"/>
        <end position="311"/>
    </location>
</feature>
<evidence type="ECO:0000256" key="1">
    <source>
        <dbReference type="ARBA" id="ARBA00004141"/>
    </source>
</evidence>
<reference evidence="6 7" key="1">
    <citation type="submission" date="2024-01" db="EMBL/GenBank/DDBJ databases">
        <title>Mesobacterium rodlantinim sp. nov., isolated from shallow sea hydrothermal systems off Kueishantao Island.</title>
        <authorList>
            <person name="Su Z."/>
            <person name="Tang K."/>
        </authorList>
    </citation>
    <scope>NUCLEOTIDE SEQUENCE [LARGE SCALE GENOMIC DNA]</scope>
    <source>
        <strain evidence="6 7">TK19101</strain>
    </source>
</reference>
<feature type="transmembrane region" description="Helical" evidence="5">
    <location>
        <begin position="205"/>
        <end position="225"/>
    </location>
</feature>
<dbReference type="Proteomes" id="UP001348149">
    <property type="component" value="Unassembled WGS sequence"/>
</dbReference>
<feature type="transmembrane region" description="Helical" evidence="5">
    <location>
        <begin position="237"/>
        <end position="257"/>
    </location>
</feature>
<dbReference type="InterPro" id="IPR038665">
    <property type="entry name" value="Voltage-dep_anion_channel_sf"/>
</dbReference>
<dbReference type="PANTHER" id="PTHR37955">
    <property type="entry name" value="TELLURITE RESISTANCE PROTEIN TEHA"/>
    <property type="match status" value="1"/>
</dbReference>
<evidence type="ECO:0000313" key="6">
    <source>
        <dbReference type="EMBL" id="MEC3860765.1"/>
    </source>
</evidence>
<protein>
    <submittedName>
        <fullName evidence="6">SLAC1 anion channel family protein</fullName>
    </submittedName>
</protein>
<name>A0ABU6HHZ5_9RHOB</name>
<feature type="transmembrane region" description="Helical" evidence="5">
    <location>
        <begin position="174"/>
        <end position="193"/>
    </location>
</feature>
<feature type="transmembrane region" description="Helical" evidence="5">
    <location>
        <begin position="47"/>
        <end position="68"/>
    </location>
</feature>
<proteinExistence type="predicted"/>
<keyword evidence="3 5" id="KW-1133">Transmembrane helix</keyword>
<feature type="transmembrane region" description="Helical" evidence="5">
    <location>
        <begin position="16"/>
        <end position="35"/>
    </location>
</feature>
<dbReference type="InterPro" id="IPR052951">
    <property type="entry name" value="Tellurite_res_ion_channel"/>
</dbReference>
<feature type="transmembrane region" description="Helical" evidence="5">
    <location>
        <begin position="264"/>
        <end position="284"/>
    </location>
</feature>
<keyword evidence="2 5" id="KW-0812">Transmembrane</keyword>
<dbReference type="Gene3D" id="1.50.10.150">
    <property type="entry name" value="Voltage-dependent anion channel"/>
    <property type="match status" value="1"/>
</dbReference>
<dbReference type="Pfam" id="PF03595">
    <property type="entry name" value="SLAC1"/>
    <property type="match status" value="1"/>
</dbReference>
<evidence type="ECO:0000256" key="3">
    <source>
        <dbReference type="ARBA" id="ARBA00022989"/>
    </source>
</evidence>
<dbReference type="InterPro" id="IPR004695">
    <property type="entry name" value="SLAC1/Mae1/Ssu1/TehA"/>
</dbReference>
<feature type="transmembrane region" description="Helical" evidence="5">
    <location>
        <begin position="115"/>
        <end position="137"/>
    </location>
</feature>